<evidence type="ECO:0000313" key="3">
    <source>
        <dbReference type="Proteomes" id="UP000008229"/>
    </source>
</evidence>
<proteinExistence type="predicted"/>
<dbReference type="Gene3D" id="2.30.40.10">
    <property type="entry name" value="Urease, subunit C, domain 1"/>
    <property type="match status" value="1"/>
</dbReference>
<keyword evidence="3" id="KW-1185">Reference proteome</keyword>
<dbReference type="SUPFAM" id="SSF51338">
    <property type="entry name" value="Composite domain of metallo-dependent hydrolases"/>
    <property type="match status" value="2"/>
</dbReference>
<accession>D3F4M5</accession>
<dbReference type="RefSeq" id="WP_012935533.1">
    <property type="nucleotide sequence ID" value="NC_013739.1"/>
</dbReference>
<sequence>MGHVVIRGATVLSQDDEIGELVGDVEVRDGEIVAVGAGLATAGAEEIDAAGMVAIPGFVDTHWHLWGTLLRGVIGDGRAEGWFARKGKLAPHMSPEDMFNGVMLGAADGLATGVTTIHDWAHNVLSPDHADANLRAHKELGTRVHFTYGAPSAHPSLSREEMAAQGALPPDQAMDVADAVRVREQWSGEFGGLLSVGVNVRGPARSDEAVYREEWRQARDAGLPIAMHCAGTEAEVRRIRQVKLLEADGLLGPDVLLAHCLFLDEEERGLLAARGVPVTFSPLSELRLAMGFPILAQLREDGVQVSLSLDTTAIAGAADPFAAMRVALGISNSARGDATEVTPRDMLRVATLAGAEALGLGDRVGSITPGKRADIVLVRTRTLNAAPVVDPAVAVVHSALPSDVDTVLVDGRVVKRDGRLTTVEPEAVIGRAEVSLRGVCGRAGFEMTGLQSEGSAAWRSA</sequence>
<keyword evidence="2" id="KW-0378">Hydrolase</keyword>
<dbReference type="EMBL" id="CP001854">
    <property type="protein sequence ID" value="ADB52482.1"/>
    <property type="molecule type" value="Genomic_DNA"/>
</dbReference>
<dbReference type="OrthoDB" id="3189065at2"/>
<feature type="domain" description="Amidohydrolase-related" evidence="1">
    <location>
        <begin position="54"/>
        <end position="414"/>
    </location>
</feature>
<dbReference type="PANTHER" id="PTHR43794">
    <property type="entry name" value="AMINOHYDROLASE SSNA-RELATED"/>
    <property type="match status" value="1"/>
</dbReference>
<dbReference type="InterPro" id="IPR011059">
    <property type="entry name" value="Metal-dep_hydrolase_composite"/>
</dbReference>
<dbReference type="PANTHER" id="PTHR43794:SF5">
    <property type="entry name" value="CHLOROHYDROLASE FAMILY PROTEIN"/>
    <property type="match status" value="1"/>
</dbReference>
<dbReference type="AlphaFoldDB" id="D3F4M5"/>
<dbReference type="InterPro" id="IPR050287">
    <property type="entry name" value="MTA/SAH_deaminase"/>
</dbReference>
<organism evidence="2 3">
    <name type="scientific">Conexibacter woesei (strain DSM 14684 / CCUG 47730 / CIP 108061 / JCM 11494 / NBRC 100937 / ID131577)</name>
    <dbReference type="NCBI Taxonomy" id="469383"/>
    <lineage>
        <taxon>Bacteria</taxon>
        <taxon>Bacillati</taxon>
        <taxon>Actinomycetota</taxon>
        <taxon>Thermoleophilia</taxon>
        <taxon>Solirubrobacterales</taxon>
        <taxon>Conexibacteraceae</taxon>
        <taxon>Conexibacter</taxon>
    </lineage>
</organism>
<evidence type="ECO:0000259" key="1">
    <source>
        <dbReference type="Pfam" id="PF01979"/>
    </source>
</evidence>
<dbReference type="InterPro" id="IPR006680">
    <property type="entry name" value="Amidohydro-rel"/>
</dbReference>
<dbReference type="HOGENOM" id="CLU_012358_2_3_11"/>
<dbReference type="NCBIfam" id="NF006056">
    <property type="entry name" value="PRK08204.1"/>
    <property type="match status" value="1"/>
</dbReference>
<dbReference type="Proteomes" id="UP000008229">
    <property type="component" value="Chromosome"/>
</dbReference>
<dbReference type="GO" id="GO:0016810">
    <property type="term" value="F:hydrolase activity, acting on carbon-nitrogen (but not peptide) bonds"/>
    <property type="evidence" value="ECO:0007669"/>
    <property type="project" value="InterPro"/>
</dbReference>
<dbReference type="eggNOG" id="COG0402">
    <property type="taxonomic scope" value="Bacteria"/>
</dbReference>
<dbReference type="KEGG" id="cwo:Cwoe_4067"/>
<evidence type="ECO:0000313" key="2">
    <source>
        <dbReference type="EMBL" id="ADB52482.1"/>
    </source>
</evidence>
<name>D3F4M5_CONWI</name>
<dbReference type="SUPFAM" id="SSF51556">
    <property type="entry name" value="Metallo-dependent hydrolases"/>
    <property type="match status" value="1"/>
</dbReference>
<protein>
    <submittedName>
        <fullName evidence="2">Amidohydrolase</fullName>
    </submittedName>
</protein>
<dbReference type="InterPro" id="IPR032466">
    <property type="entry name" value="Metal_Hydrolase"/>
</dbReference>
<reference evidence="2 3" key="1">
    <citation type="journal article" date="2010" name="Stand. Genomic Sci.">
        <title>Complete genome sequence of Conexibacter woesei type strain (ID131577).</title>
        <authorList>
            <person name="Pukall R."/>
            <person name="Lapidus A."/>
            <person name="Glavina Del Rio T."/>
            <person name="Copeland A."/>
            <person name="Tice H."/>
            <person name="Cheng J.-F."/>
            <person name="Lucas S."/>
            <person name="Chen F."/>
            <person name="Nolan M."/>
            <person name="Bruce D."/>
            <person name="Goodwin L."/>
            <person name="Pitluck S."/>
            <person name="Mavromatis K."/>
            <person name="Ivanova N."/>
            <person name="Ovchinnikova G."/>
            <person name="Pati A."/>
            <person name="Chen A."/>
            <person name="Palaniappan K."/>
            <person name="Land M."/>
            <person name="Hauser L."/>
            <person name="Chang Y.-J."/>
            <person name="Jeffries C.D."/>
            <person name="Chain P."/>
            <person name="Meincke L."/>
            <person name="Sims D."/>
            <person name="Brettin T."/>
            <person name="Detter J.C."/>
            <person name="Rohde M."/>
            <person name="Goeker M."/>
            <person name="Bristow J."/>
            <person name="Eisen J.A."/>
            <person name="Markowitz V."/>
            <person name="Kyrpides N.C."/>
            <person name="Klenk H.-P."/>
            <person name="Hugenholtz P."/>
        </authorList>
    </citation>
    <scope>NUCLEOTIDE SEQUENCE [LARGE SCALE GENOMIC DNA]</scope>
    <source>
        <strain evidence="3">DSM 14684 / CIP 108061 / JCM 11494 / NBRC 100937 / ID131577</strain>
    </source>
</reference>
<dbReference type="Gene3D" id="3.20.20.140">
    <property type="entry name" value="Metal-dependent hydrolases"/>
    <property type="match status" value="1"/>
</dbReference>
<gene>
    <name evidence="2" type="ordered locus">Cwoe_4067</name>
</gene>
<dbReference type="STRING" id="469383.Cwoe_4067"/>
<reference evidence="3" key="2">
    <citation type="submission" date="2010-01" db="EMBL/GenBank/DDBJ databases">
        <title>The complete genome of Conexibacter woesei DSM 14684.</title>
        <authorList>
            <consortium name="US DOE Joint Genome Institute (JGI-PGF)"/>
            <person name="Lucas S."/>
            <person name="Copeland A."/>
            <person name="Lapidus A."/>
            <person name="Glavina del Rio T."/>
            <person name="Dalin E."/>
            <person name="Tice H."/>
            <person name="Bruce D."/>
            <person name="Goodwin L."/>
            <person name="Pitluck S."/>
            <person name="Kyrpides N."/>
            <person name="Mavromatis K."/>
            <person name="Ivanova N."/>
            <person name="Mikhailova N."/>
            <person name="Chertkov O."/>
            <person name="Brettin T."/>
            <person name="Detter J.C."/>
            <person name="Han C."/>
            <person name="Larimer F."/>
            <person name="Land M."/>
            <person name="Hauser L."/>
            <person name="Markowitz V."/>
            <person name="Cheng J.-F."/>
            <person name="Hugenholtz P."/>
            <person name="Woyke T."/>
            <person name="Wu D."/>
            <person name="Pukall R."/>
            <person name="Steenblock K."/>
            <person name="Schneider S."/>
            <person name="Klenk H.-P."/>
            <person name="Eisen J.A."/>
        </authorList>
    </citation>
    <scope>NUCLEOTIDE SEQUENCE [LARGE SCALE GENOMIC DNA]</scope>
    <source>
        <strain evidence="3">DSM 14684 / CIP 108061 / JCM 11494 / NBRC 100937 / ID131577</strain>
    </source>
</reference>
<dbReference type="Pfam" id="PF01979">
    <property type="entry name" value="Amidohydro_1"/>
    <property type="match status" value="1"/>
</dbReference>